<gene>
    <name evidence="2" type="ORF">VN21_14880</name>
</gene>
<dbReference type="Proteomes" id="UP000034407">
    <property type="component" value="Unassembled WGS sequence"/>
</dbReference>
<protein>
    <submittedName>
        <fullName evidence="2">Membrane-spanning protein</fullName>
    </submittedName>
</protein>
<keyword evidence="1" id="KW-0472">Membrane</keyword>
<accession>A0A0M3DFX6</accession>
<dbReference type="EMBL" id="LBBT01000296">
    <property type="protein sequence ID" value="KKY00297.1"/>
    <property type="molecule type" value="Genomic_DNA"/>
</dbReference>
<keyword evidence="1" id="KW-1133">Transmembrane helix</keyword>
<sequence length="240" mass="27954">MPFTLAHPAVVIFSKNKNFSSLGLILGSMAPDFIYFLLFNPSSDLGHTLLGFLILNLPICFLLNYLILKFIKNPFIINLPSKICNYYTYLINYDFNFKSPKDIFVFTYSCIVGMLTHIIWDAFTHKTGYFVVNINLLKESIHILGYQVPFFKLLQHGSTLLGFFVILYYFYTIRRYSNKHIRSNKFQYHLTAISIQILIIILSYLIFKNFGIGRFVVTFMNGLFLGYLTSSIIYRSKLLK</sequence>
<evidence type="ECO:0000313" key="3">
    <source>
        <dbReference type="Proteomes" id="UP000034407"/>
    </source>
</evidence>
<feature type="transmembrane region" description="Helical" evidence="1">
    <location>
        <begin position="212"/>
        <end position="234"/>
    </location>
</feature>
<evidence type="ECO:0000256" key="1">
    <source>
        <dbReference type="SAM" id="Phobius"/>
    </source>
</evidence>
<proteinExistence type="predicted"/>
<dbReference type="InterPro" id="IPR025238">
    <property type="entry name" value="DUF4184"/>
</dbReference>
<dbReference type="PATRIC" id="fig|1629550.3.peg.2452"/>
<comment type="caution">
    <text evidence="2">The sequence shown here is derived from an EMBL/GenBank/DDBJ whole genome shotgun (WGS) entry which is preliminary data.</text>
</comment>
<feature type="transmembrane region" description="Helical" evidence="1">
    <location>
        <begin position="186"/>
        <end position="206"/>
    </location>
</feature>
<feature type="transmembrane region" description="Helical" evidence="1">
    <location>
        <begin position="103"/>
        <end position="120"/>
    </location>
</feature>
<reference evidence="2 3" key="1">
    <citation type="submission" date="2015-04" db="EMBL/GenBank/DDBJ databases">
        <title>Microcin producing Clostridium sp. JC272T.</title>
        <authorList>
            <person name="Jyothsna T."/>
            <person name="Sasikala C."/>
            <person name="Ramana C."/>
        </authorList>
    </citation>
    <scope>NUCLEOTIDE SEQUENCE [LARGE SCALE GENOMIC DNA]</scope>
    <source>
        <strain evidence="2 3">JC272</strain>
    </source>
</reference>
<dbReference type="Pfam" id="PF13803">
    <property type="entry name" value="DUF4184"/>
    <property type="match status" value="1"/>
</dbReference>
<feature type="transmembrane region" description="Helical" evidence="1">
    <location>
        <begin position="45"/>
        <end position="68"/>
    </location>
</feature>
<evidence type="ECO:0000313" key="2">
    <source>
        <dbReference type="EMBL" id="KKY00297.1"/>
    </source>
</evidence>
<dbReference type="OrthoDB" id="8481923at2"/>
<dbReference type="AlphaFoldDB" id="A0A0M3DFX6"/>
<dbReference type="RefSeq" id="WP_046823956.1">
    <property type="nucleotide sequence ID" value="NZ_LBBT01000296.1"/>
</dbReference>
<name>A0A0M3DFX6_9FIRM</name>
<keyword evidence="3" id="KW-1185">Reference proteome</keyword>
<feature type="transmembrane region" description="Helical" evidence="1">
    <location>
        <begin position="21"/>
        <end position="39"/>
    </location>
</feature>
<feature type="transmembrane region" description="Helical" evidence="1">
    <location>
        <begin position="153"/>
        <end position="174"/>
    </location>
</feature>
<organism evidence="2 3">
    <name type="scientific">Paraclostridium benzoelyticum</name>
    <dbReference type="NCBI Taxonomy" id="1629550"/>
    <lineage>
        <taxon>Bacteria</taxon>
        <taxon>Bacillati</taxon>
        <taxon>Bacillota</taxon>
        <taxon>Clostridia</taxon>
        <taxon>Peptostreptococcales</taxon>
        <taxon>Peptostreptococcaceae</taxon>
        <taxon>Paraclostridium</taxon>
    </lineage>
</organism>
<keyword evidence="1" id="KW-0812">Transmembrane</keyword>